<comment type="caution">
    <text evidence="3">The sequence shown here is derived from an EMBL/GenBank/DDBJ whole genome shotgun (WGS) entry which is preliminary data.</text>
</comment>
<evidence type="ECO:0000256" key="2">
    <source>
        <dbReference type="SAM" id="SignalP"/>
    </source>
</evidence>
<organism evidence="3 4">
    <name type="scientific">Parvularcula lutaonensis</name>
    <dbReference type="NCBI Taxonomy" id="491923"/>
    <lineage>
        <taxon>Bacteria</taxon>
        <taxon>Pseudomonadati</taxon>
        <taxon>Pseudomonadota</taxon>
        <taxon>Alphaproteobacteria</taxon>
        <taxon>Parvularculales</taxon>
        <taxon>Parvularculaceae</taxon>
        <taxon>Parvularcula</taxon>
    </lineage>
</organism>
<reference evidence="4" key="1">
    <citation type="journal article" date="2019" name="Int. J. Syst. Evol. Microbiol.">
        <title>The Global Catalogue of Microorganisms (GCM) 10K type strain sequencing project: providing services to taxonomists for standard genome sequencing and annotation.</title>
        <authorList>
            <consortium name="The Broad Institute Genomics Platform"/>
            <consortium name="The Broad Institute Genome Sequencing Center for Infectious Disease"/>
            <person name="Wu L."/>
            <person name="Ma J."/>
        </authorList>
    </citation>
    <scope>NUCLEOTIDE SEQUENCE [LARGE SCALE GENOMIC DNA]</scope>
    <source>
        <strain evidence="4">KCTC 22245</strain>
    </source>
</reference>
<evidence type="ECO:0000313" key="4">
    <source>
        <dbReference type="Proteomes" id="UP001595607"/>
    </source>
</evidence>
<feature type="signal peptide" evidence="2">
    <location>
        <begin position="1"/>
        <end position="20"/>
    </location>
</feature>
<name>A0ABV7MC74_9PROT</name>
<keyword evidence="4" id="KW-1185">Reference proteome</keyword>
<dbReference type="Proteomes" id="UP001595607">
    <property type="component" value="Unassembled WGS sequence"/>
</dbReference>
<dbReference type="RefSeq" id="WP_189570321.1">
    <property type="nucleotide sequence ID" value="NZ_BMXU01000001.1"/>
</dbReference>
<proteinExistence type="predicted"/>
<evidence type="ECO:0000313" key="3">
    <source>
        <dbReference type="EMBL" id="MFC3302239.1"/>
    </source>
</evidence>
<sequence length="176" mass="18546">MSLGLLGMAAALALAAQDTAAPEEPPEEEAAEEGGTPVGNDGEEEPVGQVPMEVETVEVEEESLPTVEELAFPELSGDFDGDGSEDTATARESDAGVQIALELSSQKDTFVEALGADSLRSVEWDVLRAEELCEEAGDCPDTEEAARDAIIVTLDGNDTFVLRWDGDALETVFLDA</sequence>
<protein>
    <submittedName>
        <fullName evidence="3">Uncharacterized protein</fullName>
    </submittedName>
</protein>
<evidence type="ECO:0000256" key="1">
    <source>
        <dbReference type="SAM" id="MobiDB-lite"/>
    </source>
</evidence>
<dbReference type="EMBL" id="JBHRVA010000002">
    <property type="protein sequence ID" value="MFC3302239.1"/>
    <property type="molecule type" value="Genomic_DNA"/>
</dbReference>
<gene>
    <name evidence="3" type="ORF">ACFONP_05780</name>
</gene>
<feature type="chain" id="PRO_5046634165" evidence="2">
    <location>
        <begin position="21"/>
        <end position="176"/>
    </location>
</feature>
<keyword evidence="2" id="KW-0732">Signal</keyword>
<feature type="region of interest" description="Disordered" evidence="1">
    <location>
        <begin position="16"/>
        <end position="93"/>
    </location>
</feature>
<accession>A0ABV7MC74</accession>